<dbReference type="Proteomes" id="UP001222325">
    <property type="component" value="Unassembled WGS sequence"/>
</dbReference>
<feature type="region of interest" description="Disordered" evidence="1">
    <location>
        <begin position="151"/>
        <end position="172"/>
    </location>
</feature>
<evidence type="ECO:0000313" key="3">
    <source>
        <dbReference type="Proteomes" id="UP001222325"/>
    </source>
</evidence>
<dbReference type="AlphaFoldDB" id="A0AAD6XLF7"/>
<feature type="region of interest" description="Disordered" evidence="1">
    <location>
        <begin position="304"/>
        <end position="339"/>
    </location>
</feature>
<organism evidence="2 3">
    <name type="scientific">Mycena belliarum</name>
    <dbReference type="NCBI Taxonomy" id="1033014"/>
    <lineage>
        <taxon>Eukaryota</taxon>
        <taxon>Fungi</taxon>
        <taxon>Dikarya</taxon>
        <taxon>Basidiomycota</taxon>
        <taxon>Agaricomycotina</taxon>
        <taxon>Agaricomycetes</taxon>
        <taxon>Agaricomycetidae</taxon>
        <taxon>Agaricales</taxon>
        <taxon>Marasmiineae</taxon>
        <taxon>Mycenaceae</taxon>
        <taxon>Mycena</taxon>
    </lineage>
</organism>
<evidence type="ECO:0000256" key="1">
    <source>
        <dbReference type="SAM" id="MobiDB-lite"/>
    </source>
</evidence>
<accession>A0AAD6XLF7</accession>
<reference evidence="2" key="1">
    <citation type="submission" date="2023-03" db="EMBL/GenBank/DDBJ databases">
        <title>Massive genome expansion in bonnet fungi (Mycena s.s.) driven by repeated elements and novel gene families across ecological guilds.</title>
        <authorList>
            <consortium name="Lawrence Berkeley National Laboratory"/>
            <person name="Harder C.B."/>
            <person name="Miyauchi S."/>
            <person name="Viragh M."/>
            <person name="Kuo A."/>
            <person name="Thoen E."/>
            <person name="Andreopoulos B."/>
            <person name="Lu D."/>
            <person name="Skrede I."/>
            <person name="Drula E."/>
            <person name="Henrissat B."/>
            <person name="Morin E."/>
            <person name="Kohler A."/>
            <person name="Barry K."/>
            <person name="LaButti K."/>
            <person name="Morin E."/>
            <person name="Salamov A."/>
            <person name="Lipzen A."/>
            <person name="Mereny Z."/>
            <person name="Hegedus B."/>
            <person name="Baldrian P."/>
            <person name="Stursova M."/>
            <person name="Weitz H."/>
            <person name="Taylor A."/>
            <person name="Grigoriev I.V."/>
            <person name="Nagy L.G."/>
            <person name="Martin F."/>
            <person name="Kauserud H."/>
        </authorList>
    </citation>
    <scope>NUCLEOTIDE SEQUENCE</scope>
    <source>
        <strain evidence="2">CBHHK173m</strain>
    </source>
</reference>
<proteinExistence type="predicted"/>
<comment type="caution">
    <text evidence="2">The sequence shown here is derived from an EMBL/GenBank/DDBJ whole genome shotgun (WGS) entry which is preliminary data.</text>
</comment>
<feature type="compositionally biased region" description="Low complexity" evidence="1">
    <location>
        <begin position="324"/>
        <end position="333"/>
    </location>
</feature>
<gene>
    <name evidence="2" type="ORF">B0H15DRAFT_954529</name>
</gene>
<evidence type="ECO:0000313" key="2">
    <source>
        <dbReference type="EMBL" id="KAJ7078401.1"/>
    </source>
</evidence>
<sequence length="449" mass="47738">MYLLNPAQLYHVASLVSQHSSGAAVVQPSTAVGLKPVSPPSPVAPAYRNNGTARALLVPHSGSLPPKQRARAQPYIPAAQQPHRRICARCARSPCVPGAGSSAAAAARAASRTQLLDDGAAQMRRRIERTYPYAWPNLRRHLSVGRIASTSRYTQTPPRCSHAQNAPPPNLSRPVSSLAAAIGLCAGRIASHVRIRGPLVFRGSPGVGTAQMRPETRLKPDSIRAVLTRRNTVRPTSGRAIESVSAADHLARHHDVPVPAPSPQQRGAHLPPLRMPLRRPKPADPDSNVVPAYRARLGLNLAASSTAVPNSDPRQEQETKLRSRASLRSLPLARGGGTLAKHTSIAQTDRVHVFCVPRTPGKRRSPSPAVYALNPALRDSPSAPPSPSHRQEIPYGARALARPPLPPHRGAGAAFALTQTAGHAARAPLSASPTNPTLVGVWVWTVHAD</sequence>
<protein>
    <submittedName>
        <fullName evidence="2">Uncharacterized protein</fullName>
    </submittedName>
</protein>
<dbReference type="EMBL" id="JARJCN010000066">
    <property type="protein sequence ID" value="KAJ7078401.1"/>
    <property type="molecule type" value="Genomic_DNA"/>
</dbReference>
<feature type="compositionally biased region" description="Polar residues" evidence="1">
    <location>
        <begin position="151"/>
        <end position="164"/>
    </location>
</feature>
<keyword evidence="3" id="KW-1185">Reference proteome</keyword>
<name>A0AAD6XLF7_9AGAR</name>
<feature type="region of interest" description="Disordered" evidence="1">
    <location>
        <begin position="247"/>
        <end position="289"/>
    </location>
</feature>